<feature type="site" description="Stabilizes the basic form of H active site to accept a proton" evidence="8">
    <location>
        <position position="91"/>
    </location>
</feature>
<feature type="binding site" evidence="8">
    <location>
        <position position="64"/>
    </location>
    <ligand>
        <name>tRNA</name>
        <dbReference type="ChEBI" id="CHEBI:17843"/>
    </ligand>
</feature>
<dbReference type="InterPro" id="IPR018171">
    <property type="entry name" value="Pept_tRNA_hydro_CS"/>
</dbReference>
<dbReference type="InterPro" id="IPR001328">
    <property type="entry name" value="Pept_tRNA_hydro"/>
</dbReference>
<feature type="binding site" evidence="8">
    <location>
        <position position="14"/>
    </location>
    <ligand>
        <name>tRNA</name>
        <dbReference type="ChEBI" id="CHEBI:17843"/>
    </ligand>
</feature>
<dbReference type="SUPFAM" id="SSF53178">
    <property type="entry name" value="Peptidyl-tRNA hydrolase-like"/>
    <property type="match status" value="1"/>
</dbReference>
<gene>
    <name evidence="8" type="primary">pth</name>
    <name evidence="11" type="ORF">U472_15640</name>
</gene>
<reference evidence="11 12" key="2">
    <citation type="submission" date="2016-08" db="EMBL/GenBank/DDBJ databases">
        <title>Orenia metallireducens sp. nov. strain Z6, a Novel Metal-reducing Firmicute from the Deep Subsurface.</title>
        <authorList>
            <person name="Maxim B.I."/>
            <person name="Kenneth K."/>
            <person name="Flynn T.M."/>
            <person name="Oloughlin E.J."/>
            <person name="Locke R.A."/>
            <person name="Weber J.R."/>
            <person name="Egan S.M."/>
            <person name="Mackie R.I."/>
            <person name="Cann I.K."/>
        </authorList>
    </citation>
    <scope>NUCLEOTIDE SEQUENCE [LARGE SCALE GENOMIC DNA]</scope>
    <source>
        <strain evidence="11 12">Z6</strain>
    </source>
</reference>
<dbReference type="CDD" id="cd00462">
    <property type="entry name" value="PTH"/>
    <property type="match status" value="1"/>
</dbReference>
<evidence type="ECO:0000256" key="6">
    <source>
        <dbReference type="ARBA" id="ARBA00048707"/>
    </source>
</evidence>
<dbReference type="Pfam" id="PF01195">
    <property type="entry name" value="Pept_tRNA_hydro"/>
    <property type="match status" value="1"/>
</dbReference>
<dbReference type="PANTHER" id="PTHR17224:SF1">
    <property type="entry name" value="PEPTIDYL-TRNA HYDROLASE"/>
    <property type="match status" value="1"/>
</dbReference>
<dbReference type="AlphaFoldDB" id="A0A1C0A6H0"/>
<comment type="subunit">
    <text evidence="8">Monomer.</text>
</comment>
<feature type="binding site" evidence="8">
    <location>
        <position position="66"/>
    </location>
    <ligand>
        <name>tRNA</name>
        <dbReference type="ChEBI" id="CHEBI:17843"/>
    </ligand>
</feature>
<feature type="active site" description="Proton acceptor" evidence="8">
    <location>
        <position position="19"/>
    </location>
</feature>
<evidence type="ECO:0000256" key="10">
    <source>
        <dbReference type="RuleBase" id="RU004320"/>
    </source>
</evidence>
<evidence type="ECO:0000313" key="11">
    <source>
        <dbReference type="EMBL" id="OCL25752.1"/>
    </source>
</evidence>
<dbReference type="EMBL" id="LWDV01000010">
    <property type="protein sequence ID" value="OCL25752.1"/>
    <property type="molecule type" value="Genomic_DNA"/>
</dbReference>
<dbReference type="OrthoDB" id="9800507at2"/>
<reference evidence="12" key="1">
    <citation type="submission" date="2016-07" db="EMBL/GenBank/DDBJ databases">
        <authorList>
            <person name="Florea S."/>
            <person name="Webb J.S."/>
            <person name="Jaromczyk J."/>
            <person name="Schardl C.L."/>
        </authorList>
    </citation>
    <scope>NUCLEOTIDE SEQUENCE [LARGE SCALE GENOMIC DNA]</scope>
    <source>
        <strain evidence="12">Z6</strain>
    </source>
</reference>
<keyword evidence="4 8" id="KW-0694">RNA-binding</keyword>
<evidence type="ECO:0000256" key="2">
    <source>
        <dbReference type="ARBA" id="ARBA00022555"/>
    </source>
</evidence>
<comment type="catalytic activity">
    <reaction evidence="6 8 9">
        <text>an N-acyl-L-alpha-aminoacyl-tRNA + H2O = an N-acyl-L-amino acid + a tRNA + H(+)</text>
        <dbReference type="Rhea" id="RHEA:54448"/>
        <dbReference type="Rhea" id="RHEA-COMP:10123"/>
        <dbReference type="Rhea" id="RHEA-COMP:13883"/>
        <dbReference type="ChEBI" id="CHEBI:15377"/>
        <dbReference type="ChEBI" id="CHEBI:15378"/>
        <dbReference type="ChEBI" id="CHEBI:59874"/>
        <dbReference type="ChEBI" id="CHEBI:78442"/>
        <dbReference type="ChEBI" id="CHEBI:138191"/>
        <dbReference type="EC" id="3.1.1.29"/>
    </reaction>
</comment>
<comment type="subcellular location">
    <subcellularLocation>
        <location evidence="8">Cytoplasm</location>
    </subcellularLocation>
</comment>
<keyword evidence="8" id="KW-0963">Cytoplasm</keyword>
<keyword evidence="3 8" id="KW-0378">Hydrolase</keyword>
<protein>
    <recommendedName>
        <fullName evidence="7 8">Peptidyl-tRNA hydrolase</fullName>
        <shortName evidence="8">Pth</shortName>
        <ecNumber evidence="1 8">3.1.1.29</ecNumber>
    </recommendedName>
</protein>
<dbReference type="GO" id="GO:0005737">
    <property type="term" value="C:cytoplasm"/>
    <property type="evidence" value="ECO:0007669"/>
    <property type="project" value="UniProtKB-SubCell"/>
</dbReference>
<dbReference type="GO" id="GO:0006515">
    <property type="term" value="P:protein quality control for misfolded or incompletely synthesized proteins"/>
    <property type="evidence" value="ECO:0007669"/>
    <property type="project" value="UniProtKB-UniRule"/>
</dbReference>
<dbReference type="GO" id="GO:0000049">
    <property type="term" value="F:tRNA binding"/>
    <property type="evidence" value="ECO:0007669"/>
    <property type="project" value="UniProtKB-UniRule"/>
</dbReference>
<evidence type="ECO:0000256" key="8">
    <source>
        <dbReference type="HAMAP-Rule" id="MF_00083"/>
    </source>
</evidence>
<dbReference type="RefSeq" id="WP_068719662.1">
    <property type="nucleotide sequence ID" value="NZ_LWDV01000010.1"/>
</dbReference>
<dbReference type="PROSITE" id="PS01196">
    <property type="entry name" value="PEPT_TRNA_HYDROL_2"/>
    <property type="match status" value="1"/>
</dbReference>
<comment type="function">
    <text evidence="8">Hydrolyzes ribosome-free peptidyl-tRNAs (with 1 or more amino acids incorporated), which drop off the ribosome during protein synthesis, or as a result of ribosome stalling.</text>
</comment>
<comment type="similarity">
    <text evidence="5 8 10">Belongs to the PTH family.</text>
</comment>
<evidence type="ECO:0000256" key="4">
    <source>
        <dbReference type="ARBA" id="ARBA00022884"/>
    </source>
</evidence>
<evidence type="ECO:0000256" key="7">
    <source>
        <dbReference type="ARBA" id="ARBA00050038"/>
    </source>
</evidence>
<dbReference type="NCBIfam" id="TIGR00447">
    <property type="entry name" value="pth"/>
    <property type="match status" value="1"/>
</dbReference>
<dbReference type="EC" id="3.1.1.29" evidence="1 8"/>
<evidence type="ECO:0000256" key="5">
    <source>
        <dbReference type="ARBA" id="ARBA00038063"/>
    </source>
</evidence>
<dbReference type="FunFam" id="3.40.50.1470:FF:000001">
    <property type="entry name" value="Peptidyl-tRNA hydrolase"/>
    <property type="match status" value="1"/>
</dbReference>
<dbReference type="InterPro" id="IPR036416">
    <property type="entry name" value="Pept_tRNA_hydro_sf"/>
</dbReference>
<dbReference type="GO" id="GO:0004045">
    <property type="term" value="F:peptidyl-tRNA hydrolase activity"/>
    <property type="evidence" value="ECO:0007669"/>
    <property type="project" value="UniProtKB-UniRule"/>
</dbReference>
<evidence type="ECO:0000256" key="1">
    <source>
        <dbReference type="ARBA" id="ARBA00013260"/>
    </source>
</evidence>
<comment type="function">
    <text evidence="8">Catalyzes the release of premature peptidyl moieties from peptidyl-tRNA molecules trapped in stalled 50S ribosomal subunits, and thus maintains levels of free tRNAs and 50S ribosomes.</text>
</comment>
<evidence type="ECO:0000256" key="3">
    <source>
        <dbReference type="ARBA" id="ARBA00022801"/>
    </source>
</evidence>
<evidence type="ECO:0000313" key="12">
    <source>
        <dbReference type="Proteomes" id="UP000093514"/>
    </source>
</evidence>
<feature type="binding site" evidence="8">
    <location>
        <position position="112"/>
    </location>
    <ligand>
        <name>tRNA</name>
        <dbReference type="ChEBI" id="CHEBI:17843"/>
    </ligand>
</feature>
<dbReference type="HAMAP" id="MF_00083">
    <property type="entry name" value="Pept_tRNA_hydro_bact"/>
    <property type="match status" value="1"/>
</dbReference>
<evidence type="ECO:0000256" key="9">
    <source>
        <dbReference type="RuleBase" id="RU000673"/>
    </source>
</evidence>
<proteinExistence type="inferred from homology"/>
<dbReference type="PANTHER" id="PTHR17224">
    <property type="entry name" value="PEPTIDYL-TRNA HYDROLASE"/>
    <property type="match status" value="1"/>
</dbReference>
<keyword evidence="12" id="KW-1185">Reference proteome</keyword>
<comment type="caution">
    <text evidence="11">The sequence shown here is derived from an EMBL/GenBank/DDBJ whole genome shotgun (WGS) entry which is preliminary data.</text>
</comment>
<accession>A0A1C0A6H0</accession>
<dbReference type="GO" id="GO:0072344">
    <property type="term" value="P:rescue of stalled ribosome"/>
    <property type="evidence" value="ECO:0007669"/>
    <property type="project" value="UniProtKB-UniRule"/>
</dbReference>
<dbReference type="Proteomes" id="UP000093514">
    <property type="component" value="Unassembled WGS sequence"/>
</dbReference>
<dbReference type="Gene3D" id="3.40.50.1470">
    <property type="entry name" value="Peptidyl-tRNA hydrolase"/>
    <property type="match status" value="1"/>
</dbReference>
<dbReference type="PROSITE" id="PS01195">
    <property type="entry name" value="PEPT_TRNA_HYDROL_1"/>
    <property type="match status" value="1"/>
</dbReference>
<feature type="site" description="Discriminates between blocked and unblocked aminoacyl-tRNA" evidence="8">
    <location>
        <position position="9"/>
    </location>
</feature>
<sequence length="184" mass="20536">MKLVVGLGNPGFKYEATRHNVGFMVIDYLAKECKEEVSSKEKKALVAKTRIGGEKVILAKPQTFMNNSGEAVRTLADYYNIQAEDILIIYDDLDLEVGQIRLKPKGGHGGHNGIRSIINHLGTKEFNRLRVGIGRPLYGTVVDYVLGKFSKEEEDTIKEAIKESASAINLYLETDLNKAMNKYN</sequence>
<name>A0A1C0A6H0_9FIRM</name>
<keyword evidence="2 8" id="KW-0820">tRNA-binding</keyword>
<organism evidence="11 12">
    <name type="scientific">Orenia metallireducens</name>
    <dbReference type="NCBI Taxonomy" id="1413210"/>
    <lineage>
        <taxon>Bacteria</taxon>
        <taxon>Bacillati</taxon>
        <taxon>Bacillota</taxon>
        <taxon>Clostridia</taxon>
        <taxon>Halanaerobiales</taxon>
        <taxon>Halobacteroidaceae</taxon>
        <taxon>Orenia</taxon>
    </lineage>
</organism>